<dbReference type="InterPro" id="IPR004401">
    <property type="entry name" value="YbaB/EbfC"/>
</dbReference>
<dbReference type="EMBL" id="JBEPMK010000005">
    <property type="protein sequence ID" value="MET3644869.1"/>
    <property type="molecule type" value="Genomic_DNA"/>
</dbReference>
<dbReference type="PANTHER" id="PTHR33449">
    <property type="entry name" value="NUCLEOID-ASSOCIATED PROTEIN YBAB"/>
    <property type="match status" value="1"/>
</dbReference>
<dbReference type="GO" id="GO:0003677">
    <property type="term" value="F:DNA binding"/>
    <property type="evidence" value="ECO:0007669"/>
    <property type="project" value="UniProtKB-KW"/>
</dbReference>
<proteinExistence type="inferred from homology"/>
<accession>A0ABV2JLU3</accession>
<evidence type="ECO:0000256" key="3">
    <source>
        <dbReference type="SAM" id="Coils"/>
    </source>
</evidence>
<dbReference type="HAMAP" id="MF_00274">
    <property type="entry name" value="DNA_YbaB_EbfC"/>
    <property type="match status" value="1"/>
</dbReference>
<comment type="subunit">
    <text evidence="2">Homodimer.</text>
</comment>
<comment type="function">
    <text evidence="2">Binds to DNA and alters its conformation. May be involved in regulation of gene expression, nucleoid organization and DNA protection.</text>
</comment>
<keyword evidence="2" id="KW-0963">Cytoplasm</keyword>
<gene>
    <name evidence="4" type="ORF">ABID27_001500</name>
</gene>
<dbReference type="InterPro" id="IPR036894">
    <property type="entry name" value="YbaB-like_sf"/>
</dbReference>
<organism evidence="4 5">
    <name type="scientific">Streptococcus gallinaceus</name>
    <dbReference type="NCBI Taxonomy" id="165758"/>
    <lineage>
        <taxon>Bacteria</taxon>
        <taxon>Bacillati</taxon>
        <taxon>Bacillota</taxon>
        <taxon>Bacilli</taxon>
        <taxon>Lactobacillales</taxon>
        <taxon>Streptococcaceae</taxon>
        <taxon>Streptococcus</taxon>
    </lineage>
</organism>
<keyword evidence="5" id="KW-1185">Reference proteome</keyword>
<keyword evidence="1 2" id="KW-0238">DNA-binding</keyword>
<evidence type="ECO:0000256" key="2">
    <source>
        <dbReference type="HAMAP-Rule" id="MF_00274"/>
    </source>
</evidence>
<comment type="subcellular location">
    <subcellularLocation>
        <location evidence="2">Cytoplasm</location>
        <location evidence="2">Nucleoid</location>
    </subcellularLocation>
</comment>
<dbReference type="PANTHER" id="PTHR33449:SF1">
    <property type="entry name" value="NUCLEOID-ASSOCIATED PROTEIN YBAB"/>
    <property type="match status" value="1"/>
</dbReference>
<reference evidence="4 5" key="1">
    <citation type="submission" date="2024-06" db="EMBL/GenBank/DDBJ databases">
        <title>Genomic Encyclopedia of Type Strains, Phase IV (KMG-IV): sequencing the most valuable type-strain genomes for metagenomic binning, comparative biology and taxonomic classification.</title>
        <authorList>
            <person name="Goeker M."/>
        </authorList>
    </citation>
    <scope>NUCLEOTIDE SEQUENCE [LARGE SCALE GENOMIC DNA]</scope>
    <source>
        <strain evidence="4 5">DSM 15349</strain>
    </source>
</reference>
<dbReference type="RefSeq" id="WP_354281317.1">
    <property type="nucleotide sequence ID" value="NZ_JBEPMK010000005.1"/>
</dbReference>
<sequence length="99" mass="11046">MMNMQNMMRQAQKLQKQMEQKQAELAATEFVGKSAQDLVVATFTGDKKLVSIQYAEAVVDPEDMETLQDMTTQAINDALDQIEQATKKIMGAFAGKLPF</sequence>
<comment type="similarity">
    <text evidence="2">Belongs to the YbaB/EbfC family.</text>
</comment>
<keyword evidence="3" id="KW-0175">Coiled coil</keyword>
<comment type="caution">
    <text evidence="4">The sequence shown here is derived from an EMBL/GenBank/DDBJ whole genome shotgun (WGS) entry which is preliminary data.</text>
</comment>
<evidence type="ECO:0000313" key="5">
    <source>
        <dbReference type="Proteomes" id="UP001549055"/>
    </source>
</evidence>
<name>A0ABV2JLU3_9STRE</name>
<dbReference type="SUPFAM" id="SSF82607">
    <property type="entry name" value="YbaB-like"/>
    <property type="match status" value="1"/>
</dbReference>
<evidence type="ECO:0000313" key="4">
    <source>
        <dbReference type="EMBL" id="MET3644869.1"/>
    </source>
</evidence>
<feature type="coiled-coil region" evidence="3">
    <location>
        <begin position="1"/>
        <end position="31"/>
    </location>
</feature>
<protein>
    <recommendedName>
        <fullName evidence="2">Nucleoid-associated protein ABID27_001500</fullName>
    </recommendedName>
</protein>
<dbReference type="NCBIfam" id="TIGR00103">
    <property type="entry name" value="DNA_YbaB_EbfC"/>
    <property type="match status" value="1"/>
</dbReference>
<dbReference type="PIRSF" id="PIRSF004555">
    <property type="entry name" value="UCP004555"/>
    <property type="match status" value="1"/>
</dbReference>
<dbReference type="Pfam" id="PF02575">
    <property type="entry name" value="YbaB_DNA_bd"/>
    <property type="match status" value="1"/>
</dbReference>
<evidence type="ECO:0000256" key="1">
    <source>
        <dbReference type="ARBA" id="ARBA00023125"/>
    </source>
</evidence>
<dbReference type="Gene3D" id="3.30.1310.10">
    <property type="entry name" value="Nucleoid-associated protein YbaB-like domain"/>
    <property type="match status" value="1"/>
</dbReference>
<dbReference type="Proteomes" id="UP001549055">
    <property type="component" value="Unassembled WGS sequence"/>
</dbReference>